<keyword evidence="1" id="KW-0812">Transmembrane</keyword>
<organism evidence="2 3">
    <name type="scientific">Isoptericola cucumis</name>
    <dbReference type="NCBI Taxonomy" id="1776856"/>
    <lineage>
        <taxon>Bacteria</taxon>
        <taxon>Bacillati</taxon>
        <taxon>Actinomycetota</taxon>
        <taxon>Actinomycetes</taxon>
        <taxon>Micrococcales</taxon>
        <taxon>Promicromonosporaceae</taxon>
        <taxon>Isoptericola</taxon>
    </lineage>
</organism>
<dbReference type="EMBL" id="BMDG01000002">
    <property type="protein sequence ID" value="GGI05267.1"/>
    <property type="molecule type" value="Genomic_DNA"/>
</dbReference>
<dbReference type="Proteomes" id="UP000632535">
    <property type="component" value="Unassembled WGS sequence"/>
</dbReference>
<protein>
    <submittedName>
        <fullName evidence="2">Uncharacterized protein</fullName>
    </submittedName>
</protein>
<keyword evidence="1" id="KW-0472">Membrane</keyword>
<feature type="transmembrane region" description="Helical" evidence="1">
    <location>
        <begin position="47"/>
        <end position="71"/>
    </location>
</feature>
<keyword evidence="1" id="KW-1133">Transmembrane helix</keyword>
<name>A0ABQ2B3M2_9MICO</name>
<proteinExistence type="predicted"/>
<evidence type="ECO:0000313" key="2">
    <source>
        <dbReference type="EMBL" id="GGI05267.1"/>
    </source>
</evidence>
<feature type="transmembrane region" description="Helical" evidence="1">
    <location>
        <begin position="145"/>
        <end position="172"/>
    </location>
</feature>
<accession>A0ABQ2B3M2</accession>
<sequence>MNVAFAEAWTTFGQALSFTVRHYPVVAGFGILASAQRFLAVGGGERFAWAGGVAGEVFTTAVRMLFVLWVVRALFRGSDAGWSQVGPRFSRFVDAHTGMLLASAVLLVALTVVAKVIPAAVAGALPPDAHTTFVAWELAIKNVTVIPFTIVWMTTIAQVAILGGTGSLALAATARATT</sequence>
<keyword evidence="3" id="KW-1185">Reference proteome</keyword>
<evidence type="ECO:0000313" key="3">
    <source>
        <dbReference type="Proteomes" id="UP000632535"/>
    </source>
</evidence>
<evidence type="ECO:0000256" key="1">
    <source>
        <dbReference type="SAM" id="Phobius"/>
    </source>
</evidence>
<feature type="transmembrane region" description="Helical" evidence="1">
    <location>
        <begin position="98"/>
        <end position="125"/>
    </location>
</feature>
<dbReference type="RefSeq" id="WP_188522117.1">
    <property type="nucleotide sequence ID" value="NZ_BMDG01000002.1"/>
</dbReference>
<gene>
    <name evidence="2" type="ORF">GCM10007368_05300</name>
</gene>
<comment type="caution">
    <text evidence="2">The sequence shown here is derived from an EMBL/GenBank/DDBJ whole genome shotgun (WGS) entry which is preliminary data.</text>
</comment>
<reference evidence="3" key="1">
    <citation type="journal article" date="2019" name="Int. J. Syst. Evol. Microbiol.">
        <title>The Global Catalogue of Microorganisms (GCM) 10K type strain sequencing project: providing services to taxonomists for standard genome sequencing and annotation.</title>
        <authorList>
            <consortium name="The Broad Institute Genomics Platform"/>
            <consortium name="The Broad Institute Genome Sequencing Center for Infectious Disease"/>
            <person name="Wu L."/>
            <person name="Ma J."/>
        </authorList>
    </citation>
    <scope>NUCLEOTIDE SEQUENCE [LARGE SCALE GENOMIC DNA]</scope>
    <source>
        <strain evidence="3">CCM 8653</strain>
    </source>
</reference>